<dbReference type="InterPro" id="IPR002347">
    <property type="entry name" value="SDR_fam"/>
</dbReference>
<dbReference type="Gene3D" id="3.40.50.720">
    <property type="entry name" value="NAD(P)-binding Rossmann-like Domain"/>
    <property type="match status" value="1"/>
</dbReference>
<evidence type="ECO:0000256" key="3">
    <source>
        <dbReference type="RuleBase" id="RU000363"/>
    </source>
</evidence>
<dbReference type="EMBL" id="CAKMMF010000041">
    <property type="protein sequence ID" value="CAH1223302.1"/>
    <property type="molecule type" value="Genomic_DNA"/>
</dbReference>
<evidence type="ECO:0000256" key="1">
    <source>
        <dbReference type="ARBA" id="ARBA00006484"/>
    </source>
</evidence>
<dbReference type="SUPFAM" id="SSF51735">
    <property type="entry name" value="NAD(P)-binding Rossmann-fold domains"/>
    <property type="match status" value="1"/>
</dbReference>
<dbReference type="PRINTS" id="PR00080">
    <property type="entry name" value="SDRFAMILY"/>
</dbReference>
<dbReference type="CDD" id="cd05233">
    <property type="entry name" value="SDR_c"/>
    <property type="match status" value="1"/>
</dbReference>
<dbReference type="GO" id="GO:0016491">
    <property type="term" value="F:oxidoreductase activity"/>
    <property type="evidence" value="ECO:0007669"/>
    <property type="project" value="UniProtKB-KW"/>
</dbReference>
<evidence type="ECO:0000313" key="5">
    <source>
        <dbReference type="Proteomes" id="UP000838686"/>
    </source>
</evidence>
<comment type="caution">
    <text evidence="4">The sequence shown here is derived from an EMBL/GenBank/DDBJ whole genome shotgun (WGS) entry which is preliminary data.</text>
</comment>
<name>A0ABM9CSP7_9BACL</name>
<dbReference type="PRINTS" id="PR00081">
    <property type="entry name" value="GDHRDH"/>
</dbReference>
<sequence length="226" mass="23771">MSNLKGQVAVISGAGTGLGRAAAIAFAQEGAHVVLLGRRKQKLDETAALIQQTGTGAQSLVIPTDISNEEQINHAVEATLLTFGRLDIIMNNAAVFEPGEVIELTSGEWERQIAVNLTGPFLLTKAALPSMRKARYGRIINITSSLASNGAGGYAAYSAAKAGLESLTRTVADEENEYGILVNLYNPGTLRTEMHATGKEPEVVTPDLLRLATLPPGGPTGTLVTY</sequence>
<keyword evidence="2 4" id="KW-0560">Oxidoreductase</keyword>
<dbReference type="PANTHER" id="PTHR44196:SF1">
    <property type="entry name" value="DEHYDROGENASE_REDUCTASE SDR FAMILY MEMBER 7B"/>
    <property type="match status" value="1"/>
</dbReference>
<dbReference type="Proteomes" id="UP000838686">
    <property type="component" value="Unassembled WGS sequence"/>
</dbReference>
<dbReference type="PROSITE" id="PS00061">
    <property type="entry name" value="ADH_SHORT"/>
    <property type="match status" value="1"/>
</dbReference>
<protein>
    <submittedName>
        <fullName evidence="4">Oxidoreductase</fullName>
        <ecNumber evidence="4">1.-.-.-</ecNumber>
    </submittedName>
</protein>
<dbReference type="RefSeq" id="WP_236346629.1">
    <property type="nucleotide sequence ID" value="NZ_CAKMMF010000041.1"/>
</dbReference>
<keyword evidence="5" id="KW-1185">Reference proteome</keyword>
<dbReference type="PANTHER" id="PTHR44196">
    <property type="entry name" value="DEHYDROGENASE/REDUCTASE SDR FAMILY MEMBER 7B"/>
    <property type="match status" value="1"/>
</dbReference>
<proteinExistence type="inferred from homology"/>
<dbReference type="EC" id="1.-.-.-" evidence="4"/>
<gene>
    <name evidence="4" type="ORF">PAECIP111893_04949</name>
</gene>
<reference evidence="4" key="1">
    <citation type="submission" date="2022-01" db="EMBL/GenBank/DDBJ databases">
        <authorList>
            <person name="Criscuolo A."/>
        </authorList>
    </citation>
    <scope>NUCLEOTIDE SEQUENCE</scope>
    <source>
        <strain evidence="4">CIP111893</strain>
    </source>
</reference>
<dbReference type="Pfam" id="PF00106">
    <property type="entry name" value="adh_short"/>
    <property type="match status" value="1"/>
</dbReference>
<organism evidence="4 5">
    <name type="scientific">Paenibacillus plantiphilus</name>
    <dbReference type="NCBI Taxonomy" id="2905650"/>
    <lineage>
        <taxon>Bacteria</taxon>
        <taxon>Bacillati</taxon>
        <taxon>Bacillota</taxon>
        <taxon>Bacilli</taxon>
        <taxon>Bacillales</taxon>
        <taxon>Paenibacillaceae</taxon>
        <taxon>Paenibacillus</taxon>
    </lineage>
</organism>
<dbReference type="InterPro" id="IPR020904">
    <property type="entry name" value="Sc_DH/Rdtase_CS"/>
</dbReference>
<comment type="similarity">
    <text evidence="1 3">Belongs to the short-chain dehydrogenases/reductases (SDR) family.</text>
</comment>
<accession>A0ABM9CSP7</accession>
<evidence type="ECO:0000256" key="2">
    <source>
        <dbReference type="ARBA" id="ARBA00023002"/>
    </source>
</evidence>
<evidence type="ECO:0000313" key="4">
    <source>
        <dbReference type="EMBL" id="CAH1223302.1"/>
    </source>
</evidence>
<dbReference type="InterPro" id="IPR036291">
    <property type="entry name" value="NAD(P)-bd_dom_sf"/>
</dbReference>